<name>K5VD10_PHACS</name>
<evidence type="ECO:0000256" key="1">
    <source>
        <dbReference type="SAM" id="MobiDB-lite"/>
    </source>
</evidence>
<feature type="non-terminal residue" evidence="2">
    <location>
        <position position="118"/>
    </location>
</feature>
<sequence>MPPEASGKAVLQGVEGPPDYDQPATVPSRTSSETHTSSTESKSGIVKRAMERTADKLHRSKSSVTGASLSQSQPLLPAGSHKRHFSRGKKGKERLSADGDGASRSELLLHAQSSVHRA</sequence>
<dbReference type="InParanoid" id="K5VD10"/>
<dbReference type="KEGG" id="pco:PHACADRAFT_246979"/>
<feature type="compositionally biased region" description="Low complexity" evidence="1">
    <location>
        <begin position="28"/>
        <end position="43"/>
    </location>
</feature>
<dbReference type="GeneID" id="18913951"/>
<evidence type="ECO:0000313" key="2">
    <source>
        <dbReference type="EMBL" id="EKM60816.1"/>
    </source>
</evidence>
<feature type="compositionally biased region" description="Basic residues" evidence="1">
    <location>
        <begin position="80"/>
        <end position="92"/>
    </location>
</feature>
<proteinExistence type="predicted"/>
<organism evidence="2 3">
    <name type="scientific">Phanerochaete carnosa (strain HHB-10118-sp)</name>
    <name type="common">White-rot fungus</name>
    <name type="synonym">Peniophora carnosa</name>
    <dbReference type="NCBI Taxonomy" id="650164"/>
    <lineage>
        <taxon>Eukaryota</taxon>
        <taxon>Fungi</taxon>
        <taxon>Dikarya</taxon>
        <taxon>Basidiomycota</taxon>
        <taxon>Agaricomycotina</taxon>
        <taxon>Agaricomycetes</taxon>
        <taxon>Polyporales</taxon>
        <taxon>Phanerochaetaceae</taxon>
        <taxon>Phanerochaete</taxon>
    </lineage>
</organism>
<protein>
    <submittedName>
        <fullName evidence="2">Uncharacterized protein</fullName>
    </submittedName>
</protein>
<feature type="compositionally biased region" description="Basic and acidic residues" evidence="1">
    <location>
        <begin position="93"/>
        <end position="103"/>
    </location>
</feature>
<dbReference type="Proteomes" id="UP000008370">
    <property type="component" value="Unassembled WGS sequence"/>
</dbReference>
<gene>
    <name evidence="2" type="ORF">PHACADRAFT_246979</name>
</gene>
<dbReference type="AlphaFoldDB" id="K5VD10"/>
<keyword evidence="3" id="KW-1185">Reference proteome</keyword>
<feature type="compositionally biased region" description="Polar residues" evidence="1">
    <location>
        <begin position="62"/>
        <end position="74"/>
    </location>
</feature>
<evidence type="ECO:0000313" key="3">
    <source>
        <dbReference type="Proteomes" id="UP000008370"/>
    </source>
</evidence>
<dbReference type="HOGENOM" id="CLU_2078655_0_0_1"/>
<feature type="region of interest" description="Disordered" evidence="1">
    <location>
        <begin position="1"/>
        <end position="118"/>
    </location>
</feature>
<dbReference type="RefSeq" id="XP_007390262.1">
    <property type="nucleotide sequence ID" value="XM_007390200.1"/>
</dbReference>
<accession>K5VD10</accession>
<dbReference type="EMBL" id="JH930468">
    <property type="protein sequence ID" value="EKM60816.1"/>
    <property type="molecule type" value="Genomic_DNA"/>
</dbReference>
<reference evidence="2 3" key="1">
    <citation type="journal article" date="2012" name="BMC Genomics">
        <title>Comparative genomics of the white-rot fungi, Phanerochaete carnosa and P. chrysosporium, to elucidate the genetic basis of the distinct wood types they colonize.</title>
        <authorList>
            <person name="Suzuki H."/>
            <person name="MacDonald J."/>
            <person name="Syed K."/>
            <person name="Salamov A."/>
            <person name="Hori C."/>
            <person name="Aerts A."/>
            <person name="Henrissat B."/>
            <person name="Wiebenga A."/>
            <person name="vanKuyk P.A."/>
            <person name="Barry K."/>
            <person name="Lindquist E."/>
            <person name="LaButti K."/>
            <person name="Lapidus A."/>
            <person name="Lucas S."/>
            <person name="Coutinho P."/>
            <person name="Gong Y."/>
            <person name="Samejima M."/>
            <person name="Mahadevan R."/>
            <person name="Abou-Zaid M."/>
            <person name="de Vries R.P."/>
            <person name="Igarashi K."/>
            <person name="Yadav J.S."/>
            <person name="Grigoriev I.V."/>
            <person name="Master E.R."/>
        </authorList>
    </citation>
    <scope>NUCLEOTIDE SEQUENCE [LARGE SCALE GENOMIC DNA]</scope>
    <source>
        <strain evidence="2 3">HHB-10118-sp</strain>
    </source>
</reference>
<feature type="compositionally biased region" description="Basic and acidic residues" evidence="1">
    <location>
        <begin position="48"/>
        <end position="57"/>
    </location>
</feature>